<keyword evidence="2" id="KW-1185">Reference proteome</keyword>
<evidence type="ECO:0008006" key="3">
    <source>
        <dbReference type="Google" id="ProtNLM"/>
    </source>
</evidence>
<gene>
    <name evidence="1" type="ordered locus">Bcav_1205</name>
</gene>
<dbReference type="RefSeq" id="WP_015881705.1">
    <property type="nucleotide sequence ID" value="NC_012669.1"/>
</dbReference>
<proteinExistence type="predicted"/>
<dbReference type="AlphaFoldDB" id="C5C161"/>
<dbReference type="OrthoDB" id="3396763at2"/>
<dbReference type="EMBL" id="CP001618">
    <property type="protein sequence ID" value="ACQ79465.1"/>
    <property type="molecule type" value="Genomic_DNA"/>
</dbReference>
<accession>C5C161</accession>
<reference evidence="1 2" key="1">
    <citation type="journal article" date="2009" name="Stand. Genomic Sci.">
        <title>Complete genome sequence of Beutenbergia cavernae type strain (HKI 0122).</title>
        <authorList>
            <person name="Land M."/>
            <person name="Pukall R."/>
            <person name="Abt B."/>
            <person name="Goker M."/>
            <person name="Rohde M."/>
            <person name="Glavina Del Rio T."/>
            <person name="Tice H."/>
            <person name="Copeland A."/>
            <person name="Cheng J.F."/>
            <person name="Lucas S."/>
            <person name="Chen F."/>
            <person name="Nolan M."/>
            <person name="Bruce D."/>
            <person name="Goodwin L."/>
            <person name="Pitluck S."/>
            <person name="Ivanova N."/>
            <person name="Mavromatis K."/>
            <person name="Ovchinnikova G."/>
            <person name="Pati A."/>
            <person name="Chen A."/>
            <person name="Palaniappan K."/>
            <person name="Hauser L."/>
            <person name="Chang Y.J."/>
            <person name="Jefferies C.C."/>
            <person name="Saunders E."/>
            <person name="Brettin T."/>
            <person name="Detter J.C."/>
            <person name="Han C."/>
            <person name="Chain P."/>
            <person name="Bristow J."/>
            <person name="Eisen J.A."/>
            <person name="Markowitz V."/>
            <person name="Hugenholtz P."/>
            <person name="Kyrpides N.C."/>
            <person name="Klenk H.P."/>
            <person name="Lapidus A."/>
        </authorList>
    </citation>
    <scope>NUCLEOTIDE SEQUENCE [LARGE SCALE GENOMIC DNA]</scope>
    <source>
        <strain evidence="2">ATCC BAA-8 / DSM 12333 / NBRC 16432</strain>
    </source>
</reference>
<dbReference type="SUPFAM" id="SSF56801">
    <property type="entry name" value="Acetyl-CoA synthetase-like"/>
    <property type="match status" value="1"/>
</dbReference>
<sequence>MPHPTSARDVLTSLTAVDVPSAPRLTWYAGDAERVELSGRVLATWVSKATNLLVELTDAGPGTRVLLDLPPHWRAVVWALATWTAGGCVVLPHEEGADTGERGHPGADVVVTTRPSAYPGHPEVVAVALPALAMAFDADLPPGVTDGAAELMSFGDSPGYLPPLDPSAPALALSSSGDDGVAHDGLLAAASEAAGSDSGARVLLAPTDARAAVLGTLGVLATGGSVVLAEAALGADMQSDIARAERVTAILT</sequence>
<dbReference type="Proteomes" id="UP000007962">
    <property type="component" value="Chromosome"/>
</dbReference>
<dbReference type="eggNOG" id="COG0318">
    <property type="taxonomic scope" value="Bacteria"/>
</dbReference>
<evidence type="ECO:0000313" key="1">
    <source>
        <dbReference type="EMBL" id="ACQ79465.1"/>
    </source>
</evidence>
<dbReference type="InterPro" id="IPR017523">
    <property type="entry name" value="Rv3268"/>
</dbReference>
<dbReference type="Gene3D" id="3.40.50.12780">
    <property type="entry name" value="N-terminal domain of ligase-like"/>
    <property type="match status" value="1"/>
</dbReference>
<dbReference type="InterPro" id="IPR042099">
    <property type="entry name" value="ANL_N_sf"/>
</dbReference>
<organism evidence="1 2">
    <name type="scientific">Beutenbergia cavernae (strain ATCC BAA-8 / DSM 12333 / CCUG 43141 / JCM 11478 / NBRC 16432 / NCIMB 13614 / HKI 0122)</name>
    <dbReference type="NCBI Taxonomy" id="471853"/>
    <lineage>
        <taxon>Bacteria</taxon>
        <taxon>Bacillati</taxon>
        <taxon>Actinomycetota</taxon>
        <taxon>Actinomycetes</taxon>
        <taxon>Micrococcales</taxon>
        <taxon>Beutenbergiaceae</taxon>
        <taxon>Beutenbergia</taxon>
    </lineage>
</organism>
<dbReference type="HOGENOM" id="CLU_076053_1_0_11"/>
<dbReference type="KEGG" id="bcv:Bcav_1205"/>
<protein>
    <recommendedName>
        <fullName evidence="3">TIGR03089 family protein</fullName>
    </recommendedName>
</protein>
<dbReference type="NCBIfam" id="TIGR03089">
    <property type="entry name" value="TIGR03089 family protein"/>
    <property type="match status" value="1"/>
</dbReference>
<name>C5C161_BEUC1</name>
<evidence type="ECO:0000313" key="2">
    <source>
        <dbReference type="Proteomes" id="UP000007962"/>
    </source>
</evidence>
<dbReference type="STRING" id="471853.Bcav_1205"/>